<reference evidence="1" key="1">
    <citation type="submission" date="2022-03" db="EMBL/GenBank/DDBJ databases">
        <title>Interactions between chemoautotrophic and heterotrophic bacteria.</title>
        <authorList>
            <person name="Santoro A."/>
        </authorList>
    </citation>
    <scope>NUCLEOTIDE SEQUENCE</scope>
    <source>
        <strain evidence="1">Nb-106</strain>
    </source>
</reference>
<proteinExistence type="predicted"/>
<dbReference type="EMBL" id="JALJZS010000004">
    <property type="protein sequence ID" value="MCP2001040.1"/>
    <property type="molecule type" value="Genomic_DNA"/>
</dbReference>
<organism evidence="1 2">
    <name type="scientific">Nitrobacter winogradskyi</name>
    <name type="common">Nitrobacter agilis</name>
    <dbReference type="NCBI Taxonomy" id="913"/>
    <lineage>
        <taxon>Bacteria</taxon>
        <taxon>Pseudomonadati</taxon>
        <taxon>Pseudomonadota</taxon>
        <taxon>Alphaproteobacteria</taxon>
        <taxon>Hyphomicrobiales</taxon>
        <taxon>Nitrobacteraceae</taxon>
        <taxon>Nitrobacter</taxon>
    </lineage>
</organism>
<gene>
    <name evidence="1" type="ORF">J2S34_003523</name>
</gene>
<keyword evidence="2" id="KW-1185">Reference proteome</keyword>
<evidence type="ECO:0000313" key="2">
    <source>
        <dbReference type="Proteomes" id="UP001205486"/>
    </source>
</evidence>
<accession>A0ACC6AMD7</accession>
<protein>
    <submittedName>
        <fullName evidence="1">DNA-binding CsgD family transcriptional regulator</fullName>
    </submittedName>
</protein>
<name>A0ACC6AMD7_NITWI</name>
<keyword evidence="1" id="KW-0238">DNA-binding</keyword>
<comment type="caution">
    <text evidence="1">The sequence shown here is derived from an EMBL/GenBank/DDBJ whole genome shotgun (WGS) entry which is preliminary data.</text>
</comment>
<sequence>MMFGAEILVAATTLNPSSFVPSPTILMGLFDLTPAEVRLATLLGKGLSLKAAAQENGIKFSTARSYLDKIFRKTGTNHQGQLVALLKATQPLQV</sequence>
<dbReference type="Proteomes" id="UP001205486">
    <property type="component" value="Unassembled WGS sequence"/>
</dbReference>
<evidence type="ECO:0000313" key="1">
    <source>
        <dbReference type="EMBL" id="MCP2001040.1"/>
    </source>
</evidence>